<organism evidence="1 2">
    <name type="scientific">Acetobacterium wieringae</name>
    <dbReference type="NCBI Taxonomy" id="52694"/>
    <lineage>
        <taxon>Bacteria</taxon>
        <taxon>Bacillati</taxon>
        <taxon>Bacillota</taxon>
        <taxon>Clostridia</taxon>
        <taxon>Eubacteriales</taxon>
        <taxon>Eubacteriaceae</taxon>
        <taxon>Acetobacterium</taxon>
    </lineage>
</organism>
<proteinExistence type="predicted"/>
<dbReference type="Proteomes" id="UP001163550">
    <property type="component" value="Chromosome"/>
</dbReference>
<dbReference type="EMBL" id="CP087994">
    <property type="protein sequence ID" value="UYO61094.1"/>
    <property type="molecule type" value="Genomic_DNA"/>
</dbReference>
<keyword evidence="2" id="KW-1185">Reference proteome</keyword>
<evidence type="ECO:0008006" key="3">
    <source>
        <dbReference type="Google" id="ProtNLM"/>
    </source>
</evidence>
<name>A0ABY6H9E6_9FIRM</name>
<dbReference type="RefSeq" id="WP_263992369.1">
    <property type="nucleotide sequence ID" value="NZ_CP087994.1"/>
</dbReference>
<protein>
    <recommendedName>
        <fullName evidence="3">DUF4145 domain-containing protein</fullName>
    </recommendedName>
</protein>
<reference evidence="1" key="1">
    <citation type="submission" date="2021-11" db="EMBL/GenBank/DDBJ databases">
        <title>Isoprene-degrading acetogen.</title>
        <authorList>
            <person name="Yang Y."/>
            <person name="Jin H."/>
            <person name="Yan J."/>
        </authorList>
    </citation>
    <scope>NUCLEOTIDE SEQUENCE</scope>
    <source>
        <strain evidence="1">Berkeley</strain>
    </source>
</reference>
<gene>
    <name evidence="1" type="ORF">LNN31_09880</name>
</gene>
<sequence>MEINLPLISPLSRKYYLYAGETQEKIHHRAGDVRQCLRYVCDHMVIQFVSSATKNKWKKLDLHDKIKASEEFMDISIVNKVLSAKAVGNKGAHEGEEGLYTVQDIENSLEAIKEFSLELFYSYFVKNGFGNFTNGSWVPTVFSTLPPIYRVEILNKYYQTNKSPFVIDKLSKAYLKSSMKKEGIDFLKDCLEKKEINEDQFMILRYDLDLLEKSFEKLGVADNLEKAKDNFNRLLPAIKEEDRDVFVCLVSMILNG</sequence>
<evidence type="ECO:0000313" key="1">
    <source>
        <dbReference type="EMBL" id="UYO61094.1"/>
    </source>
</evidence>
<accession>A0ABY6H9E6</accession>
<evidence type="ECO:0000313" key="2">
    <source>
        <dbReference type="Proteomes" id="UP001163550"/>
    </source>
</evidence>